<dbReference type="RefSeq" id="WP_142456273.1">
    <property type="nucleotide sequence ID" value="NZ_FXTP01000022.1"/>
</dbReference>
<keyword evidence="2" id="KW-1185">Reference proteome</keyword>
<reference evidence="1 2" key="1">
    <citation type="submission" date="2017-05" db="EMBL/GenBank/DDBJ databases">
        <authorList>
            <person name="Varghese N."/>
            <person name="Submissions S."/>
        </authorList>
    </citation>
    <scope>NUCLEOTIDE SEQUENCE [LARGE SCALE GENOMIC DNA]</scope>
    <source>
        <strain evidence="1 2">DSM 21985</strain>
    </source>
</reference>
<dbReference type="Proteomes" id="UP000317557">
    <property type="component" value="Unassembled WGS sequence"/>
</dbReference>
<accession>A0A521FLF1</accession>
<dbReference type="Pfam" id="PF07386">
    <property type="entry name" value="DUF1499"/>
    <property type="match status" value="1"/>
</dbReference>
<sequence>MAEESVKNPLPACPATPNCVRTTENFKHGIEQVFASLIQLLEQQAHSFEVTDPKRIQIHAVYRIPVFGFKDDVDIILEEAEDGSSSILYIRSASRLGAYDLGVNKRRVKRLVSELHERL</sequence>
<evidence type="ECO:0000313" key="2">
    <source>
        <dbReference type="Proteomes" id="UP000317557"/>
    </source>
</evidence>
<name>A0A521FLF1_9BACT</name>
<proteinExistence type="predicted"/>
<dbReference type="InterPro" id="IPR010865">
    <property type="entry name" value="DUF1499"/>
</dbReference>
<dbReference type="PANTHER" id="PTHR34801">
    <property type="entry name" value="EXPRESSED PROTEIN"/>
    <property type="match status" value="1"/>
</dbReference>
<dbReference type="EMBL" id="FXTP01000022">
    <property type="protein sequence ID" value="SMO97032.1"/>
    <property type="molecule type" value="Genomic_DNA"/>
</dbReference>
<gene>
    <name evidence="1" type="ORF">SAMN06265219_12221</name>
</gene>
<evidence type="ECO:0000313" key="1">
    <source>
        <dbReference type="EMBL" id="SMO97032.1"/>
    </source>
</evidence>
<dbReference type="OrthoDB" id="9763616at2"/>
<dbReference type="PANTHER" id="PTHR34801:SF6">
    <property type="entry name" value="SLL1620 PROTEIN"/>
    <property type="match status" value="1"/>
</dbReference>
<dbReference type="AlphaFoldDB" id="A0A521FLF1"/>
<organism evidence="1 2">
    <name type="scientific">Gracilimonas mengyeensis</name>
    <dbReference type="NCBI Taxonomy" id="1302730"/>
    <lineage>
        <taxon>Bacteria</taxon>
        <taxon>Pseudomonadati</taxon>
        <taxon>Balneolota</taxon>
        <taxon>Balneolia</taxon>
        <taxon>Balneolales</taxon>
        <taxon>Balneolaceae</taxon>
        <taxon>Gracilimonas</taxon>
    </lineage>
</organism>
<protein>
    <submittedName>
        <fullName evidence="1">Uncharacterized conserved protein, DUF1499 family</fullName>
    </submittedName>
</protein>